<dbReference type="AlphaFoldDB" id="A0A0G4HDP7"/>
<keyword evidence="2" id="KW-1133">Transmembrane helix</keyword>
<keyword evidence="2" id="KW-0472">Membrane</keyword>
<sequence length="877" mass="98332">MSLRYIQGWKVFLIFGGTTLLLTLHYFLSFFNFQKSLDRNPQITSCEPTQVLGTASSLDFRWSQRIVVVSGSVSKAIADGENDSVDRLAFTQLSGPDTLYSMSWECQGDLLDFQYKLRMIDSSPGVGVGFAIAKSACVNQKMSYREQWSKPFTVQAAMDSGDVVVWADLDTVPSYLGEPSLVSSIEQLFPASPPEVPSPGKMACPWTGNTEIHIAVLRNDNLETWHYSNNFFTLRSSRASRWTRLMMRLWRECRCDDEATISPWAEQACMRWAVLQVVVVYVLENMAENLPEPFVRYKHLLHRCSKAQADPSLRELMILQGGCEPVQKVGQRRKGEKEGEGENEKGQTVGEDGEKVEEKIPGEDFLEAKERFWAEAPSTAEIIKPVYDALCNSEGCVTELDGGERKPNDSEWGDKIWGFDHLRKLSAWMFVHGFGQAGVAGPVHFGASPAAPFGVLRWGSMGEPPSVYAASIYPSKNPAVWGKPVTSGEEDKDPLGSLVAKRLEEIEAQMTPEEKTWLTTRETAIVNSDVPGFGSCVYAIDFVEEPAELLRHLLCHPKGRLSRWLHRIQARRHPHVAFEAKRKFDEWWETLPKAYEAVLLDVEPSLFCSATFRLDLSFRELSRVFPVTARRLGEGGAFVWSSVQSKLQQMVPWPPFGVLRADVRAAIAWILLLDRSTSEEVGDVPHAATLQMQDMLGRLKRCKHEWLQLLSGIDISTAASAIREEEKQSREMGETELEIESRMRALVPGPTHTVPWCARDSAGLSHSFDTSLSPSDFQYGMGMKTFFSGPAVGLVCHRTAMSIFHMGRHTGPRPTEMLQGVLQSCRWKCPDEWLLARTIGHECAGVGGLWKGDPLLFDAWRDPRTDACRAALARTMH</sequence>
<protein>
    <submittedName>
        <fullName evidence="3">Uncharacterized protein</fullName>
    </submittedName>
</protein>
<keyword evidence="2" id="KW-0812">Transmembrane</keyword>
<reference evidence="3" key="1">
    <citation type="submission" date="2014-11" db="EMBL/GenBank/DDBJ databases">
        <authorList>
            <person name="Otto D Thomas"/>
            <person name="Naeem Raeece"/>
        </authorList>
    </citation>
    <scope>NUCLEOTIDE SEQUENCE</scope>
</reference>
<dbReference type="VEuPathDB" id="CryptoDB:Cvel_26547"/>
<gene>
    <name evidence="3" type="ORF">Cvel_26547</name>
</gene>
<accession>A0A0G4HDP7</accession>
<evidence type="ECO:0000313" key="3">
    <source>
        <dbReference type="EMBL" id="CEM42162.1"/>
    </source>
</evidence>
<feature type="region of interest" description="Disordered" evidence="1">
    <location>
        <begin position="329"/>
        <end position="354"/>
    </location>
</feature>
<feature type="compositionally biased region" description="Basic and acidic residues" evidence="1">
    <location>
        <begin position="333"/>
        <end position="345"/>
    </location>
</feature>
<dbReference type="EMBL" id="CDMZ01002393">
    <property type="protein sequence ID" value="CEM42162.1"/>
    <property type="molecule type" value="Genomic_DNA"/>
</dbReference>
<name>A0A0G4HDP7_9ALVE</name>
<evidence type="ECO:0000256" key="2">
    <source>
        <dbReference type="SAM" id="Phobius"/>
    </source>
</evidence>
<dbReference type="PhylomeDB" id="A0A0G4HDP7"/>
<evidence type="ECO:0000256" key="1">
    <source>
        <dbReference type="SAM" id="MobiDB-lite"/>
    </source>
</evidence>
<proteinExistence type="predicted"/>
<organism evidence="3">
    <name type="scientific">Chromera velia CCMP2878</name>
    <dbReference type="NCBI Taxonomy" id="1169474"/>
    <lineage>
        <taxon>Eukaryota</taxon>
        <taxon>Sar</taxon>
        <taxon>Alveolata</taxon>
        <taxon>Colpodellida</taxon>
        <taxon>Chromeraceae</taxon>
        <taxon>Chromera</taxon>
    </lineage>
</organism>
<feature type="transmembrane region" description="Helical" evidence="2">
    <location>
        <begin position="12"/>
        <end position="33"/>
    </location>
</feature>